<dbReference type="AlphaFoldDB" id="A0A4Y2CK86"/>
<dbReference type="Gene3D" id="3.30.420.10">
    <property type="entry name" value="Ribonuclease H-like superfamily/Ribonuclease H"/>
    <property type="match status" value="1"/>
</dbReference>
<evidence type="ECO:0000313" key="1">
    <source>
        <dbReference type="EMBL" id="GBM04800.1"/>
    </source>
</evidence>
<dbReference type="GO" id="GO:0003676">
    <property type="term" value="F:nucleic acid binding"/>
    <property type="evidence" value="ECO:0007669"/>
    <property type="project" value="InterPro"/>
</dbReference>
<gene>
    <name evidence="1" type="ORF">AVEN_20233_1</name>
</gene>
<organism evidence="1 2">
    <name type="scientific">Araneus ventricosus</name>
    <name type="common">Orbweaver spider</name>
    <name type="synonym">Epeira ventricosa</name>
    <dbReference type="NCBI Taxonomy" id="182803"/>
    <lineage>
        <taxon>Eukaryota</taxon>
        <taxon>Metazoa</taxon>
        <taxon>Ecdysozoa</taxon>
        <taxon>Arthropoda</taxon>
        <taxon>Chelicerata</taxon>
        <taxon>Arachnida</taxon>
        <taxon>Araneae</taxon>
        <taxon>Araneomorphae</taxon>
        <taxon>Entelegynae</taxon>
        <taxon>Araneoidea</taxon>
        <taxon>Araneidae</taxon>
        <taxon>Araneus</taxon>
    </lineage>
</organism>
<accession>A0A4Y2CK86</accession>
<name>A0A4Y2CK86_ARAVE</name>
<reference evidence="1 2" key="1">
    <citation type="journal article" date="2019" name="Sci. Rep.">
        <title>Orb-weaving spider Araneus ventricosus genome elucidates the spidroin gene catalogue.</title>
        <authorList>
            <person name="Kono N."/>
            <person name="Nakamura H."/>
            <person name="Ohtoshi R."/>
            <person name="Moran D.A.P."/>
            <person name="Shinohara A."/>
            <person name="Yoshida Y."/>
            <person name="Fujiwara M."/>
            <person name="Mori M."/>
            <person name="Tomita M."/>
            <person name="Arakawa K."/>
        </authorList>
    </citation>
    <scope>NUCLEOTIDE SEQUENCE [LARGE SCALE GENOMIC DNA]</scope>
</reference>
<proteinExistence type="predicted"/>
<protein>
    <recommendedName>
        <fullName evidence="3">Transposase Tc1-like domain-containing protein</fullName>
    </recommendedName>
</protein>
<comment type="caution">
    <text evidence="1">The sequence shown here is derived from an EMBL/GenBank/DDBJ whole genome shotgun (WGS) entry which is preliminary data.</text>
</comment>
<dbReference type="Proteomes" id="UP000499080">
    <property type="component" value="Unassembled WGS sequence"/>
</dbReference>
<evidence type="ECO:0000313" key="2">
    <source>
        <dbReference type="Proteomes" id="UP000499080"/>
    </source>
</evidence>
<dbReference type="EMBL" id="BGPR01000207">
    <property type="protein sequence ID" value="GBM04800.1"/>
    <property type="molecule type" value="Genomic_DNA"/>
</dbReference>
<dbReference type="InterPro" id="IPR036397">
    <property type="entry name" value="RNaseH_sf"/>
</dbReference>
<sequence>MGFRSRRTTIVPLLTTRHKALCIARTRQHSHWTADDWKHVAWSDESRFQLYWADGRVRGTVQSGGASVMVCCAVGVKWTLTRLETVLTGDRYNHPMITHTHLMFIVHSTDCNQHDNATPHSQDLLRSIPRGDTKSSWTRSRRISKRVLASTVGEVVELSYLHSNDRTVPLSGVVGPWPMMATRIPTLVPYCCRDTGYSTTSHA</sequence>
<keyword evidence="2" id="KW-1185">Reference proteome</keyword>
<evidence type="ECO:0008006" key="3">
    <source>
        <dbReference type="Google" id="ProtNLM"/>
    </source>
</evidence>